<keyword evidence="2" id="KW-0472">Membrane</keyword>
<sequence>MPKTLSMTRAAPARSAAPSDKGSQRAAIVLFLLAYIAVLGVLFAPKGFFLGEPAPVTQNASVTE</sequence>
<dbReference type="Proteomes" id="UP001517376">
    <property type="component" value="Unassembled WGS sequence"/>
</dbReference>
<keyword evidence="2" id="KW-0812">Transmembrane</keyword>
<evidence type="ECO:0000313" key="3">
    <source>
        <dbReference type="EMBL" id="NBE08955.1"/>
    </source>
</evidence>
<dbReference type="RefSeq" id="WP_161767976.1">
    <property type="nucleotide sequence ID" value="NZ_JAAATW010000003.1"/>
</dbReference>
<evidence type="ECO:0000313" key="4">
    <source>
        <dbReference type="Proteomes" id="UP001517376"/>
    </source>
</evidence>
<name>A0ABW9Y8M6_9RHOB</name>
<feature type="region of interest" description="Disordered" evidence="1">
    <location>
        <begin position="1"/>
        <end position="23"/>
    </location>
</feature>
<evidence type="ECO:0000256" key="1">
    <source>
        <dbReference type="SAM" id="MobiDB-lite"/>
    </source>
</evidence>
<keyword evidence="2" id="KW-1133">Transmembrane helix</keyword>
<evidence type="ECO:0000256" key="2">
    <source>
        <dbReference type="SAM" id="Phobius"/>
    </source>
</evidence>
<proteinExistence type="predicted"/>
<keyword evidence="4" id="KW-1185">Reference proteome</keyword>
<gene>
    <name evidence="3" type="ORF">GU920_15545</name>
</gene>
<feature type="transmembrane region" description="Helical" evidence="2">
    <location>
        <begin position="26"/>
        <end position="44"/>
    </location>
</feature>
<organism evidence="3 4">
    <name type="scientific">Paragemmobacter ruber</name>
    <dbReference type="NCBI Taxonomy" id="1985673"/>
    <lineage>
        <taxon>Bacteria</taxon>
        <taxon>Pseudomonadati</taxon>
        <taxon>Pseudomonadota</taxon>
        <taxon>Alphaproteobacteria</taxon>
        <taxon>Rhodobacterales</taxon>
        <taxon>Paracoccaceae</taxon>
        <taxon>Paragemmobacter</taxon>
    </lineage>
</organism>
<protein>
    <submittedName>
        <fullName evidence="3">Uncharacterized protein</fullName>
    </submittedName>
</protein>
<dbReference type="EMBL" id="JAAATW010000003">
    <property type="protein sequence ID" value="NBE08955.1"/>
    <property type="molecule type" value="Genomic_DNA"/>
</dbReference>
<feature type="compositionally biased region" description="Low complexity" evidence="1">
    <location>
        <begin position="9"/>
        <end position="19"/>
    </location>
</feature>
<comment type="caution">
    <text evidence="3">The sequence shown here is derived from an EMBL/GenBank/DDBJ whole genome shotgun (WGS) entry which is preliminary data.</text>
</comment>
<accession>A0ABW9Y8M6</accession>
<reference evidence="4" key="1">
    <citation type="submission" date="2020-01" db="EMBL/GenBank/DDBJ databases">
        <title>Sphingomonas sp. strain CSW-10.</title>
        <authorList>
            <person name="Chen W.-M."/>
        </authorList>
    </citation>
    <scope>NUCLEOTIDE SEQUENCE [LARGE SCALE GENOMIC DNA]</scope>
    <source>
        <strain evidence="4">CCP-1</strain>
    </source>
</reference>